<dbReference type="Proteomes" id="UP001066276">
    <property type="component" value="Chromosome 6"/>
</dbReference>
<evidence type="ECO:0000256" key="1">
    <source>
        <dbReference type="SAM" id="MobiDB-lite"/>
    </source>
</evidence>
<name>A0AAV7Q6K9_PLEWA</name>
<organism evidence="2 3">
    <name type="scientific">Pleurodeles waltl</name>
    <name type="common">Iberian ribbed newt</name>
    <dbReference type="NCBI Taxonomy" id="8319"/>
    <lineage>
        <taxon>Eukaryota</taxon>
        <taxon>Metazoa</taxon>
        <taxon>Chordata</taxon>
        <taxon>Craniata</taxon>
        <taxon>Vertebrata</taxon>
        <taxon>Euteleostomi</taxon>
        <taxon>Amphibia</taxon>
        <taxon>Batrachia</taxon>
        <taxon>Caudata</taxon>
        <taxon>Salamandroidea</taxon>
        <taxon>Salamandridae</taxon>
        <taxon>Pleurodelinae</taxon>
        <taxon>Pleurodeles</taxon>
    </lineage>
</organism>
<proteinExistence type="predicted"/>
<evidence type="ECO:0000313" key="3">
    <source>
        <dbReference type="Proteomes" id="UP001066276"/>
    </source>
</evidence>
<accession>A0AAV7Q6K9</accession>
<sequence length="109" mass="12260">MYPVLRVRAEHRAEVINKDGSCADDWRLKLCGLHHYAQQGVAQARYIGDEAGIEQSRVTSTRGARGHHQANVSGDSSQHRARDVSASTEARNRAARRRKKKKNQANRVE</sequence>
<gene>
    <name evidence="2" type="ORF">NDU88_002638</name>
</gene>
<reference evidence="2" key="1">
    <citation type="journal article" date="2022" name="bioRxiv">
        <title>Sequencing and chromosome-scale assembly of the giantPleurodeles waltlgenome.</title>
        <authorList>
            <person name="Brown T."/>
            <person name="Elewa A."/>
            <person name="Iarovenko S."/>
            <person name="Subramanian E."/>
            <person name="Araus A.J."/>
            <person name="Petzold A."/>
            <person name="Susuki M."/>
            <person name="Suzuki K.-i.T."/>
            <person name="Hayashi T."/>
            <person name="Toyoda A."/>
            <person name="Oliveira C."/>
            <person name="Osipova E."/>
            <person name="Leigh N.D."/>
            <person name="Simon A."/>
            <person name="Yun M.H."/>
        </authorList>
    </citation>
    <scope>NUCLEOTIDE SEQUENCE</scope>
    <source>
        <strain evidence="2">20211129_DDA</strain>
        <tissue evidence="2">Liver</tissue>
    </source>
</reference>
<keyword evidence="3" id="KW-1185">Reference proteome</keyword>
<feature type="compositionally biased region" description="Basic residues" evidence="1">
    <location>
        <begin position="93"/>
        <end position="109"/>
    </location>
</feature>
<evidence type="ECO:0000313" key="2">
    <source>
        <dbReference type="EMBL" id="KAJ1136221.1"/>
    </source>
</evidence>
<dbReference type="AlphaFoldDB" id="A0AAV7Q6K9"/>
<dbReference type="EMBL" id="JANPWB010000010">
    <property type="protein sequence ID" value="KAJ1136221.1"/>
    <property type="molecule type" value="Genomic_DNA"/>
</dbReference>
<comment type="caution">
    <text evidence="2">The sequence shown here is derived from an EMBL/GenBank/DDBJ whole genome shotgun (WGS) entry which is preliminary data.</text>
</comment>
<feature type="region of interest" description="Disordered" evidence="1">
    <location>
        <begin position="57"/>
        <end position="109"/>
    </location>
</feature>
<protein>
    <submittedName>
        <fullName evidence="2">Uncharacterized protein</fullName>
    </submittedName>
</protein>